<protein>
    <submittedName>
        <fullName evidence="3">Uncharacterized protein</fullName>
    </submittedName>
</protein>
<evidence type="ECO:0000256" key="1">
    <source>
        <dbReference type="SAM" id="MobiDB-lite"/>
    </source>
</evidence>
<accession>A0AB37W862</accession>
<feature type="signal peptide" evidence="2">
    <location>
        <begin position="1"/>
        <end position="17"/>
    </location>
</feature>
<keyword evidence="2" id="KW-0732">Signal</keyword>
<gene>
    <name evidence="3" type="ORF">AA0115_g9066</name>
</gene>
<feature type="region of interest" description="Disordered" evidence="1">
    <location>
        <begin position="46"/>
        <end position="78"/>
    </location>
</feature>
<evidence type="ECO:0000256" key="2">
    <source>
        <dbReference type="SAM" id="SignalP"/>
    </source>
</evidence>
<reference evidence="3" key="1">
    <citation type="submission" date="2017-10" db="EMBL/GenBank/DDBJ databases">
        <authorList>
            <person name="Armitage A.D."/>
            <person name="Barbara D.J."/>
            <person name="Woodhall J.W."/>
            <person name="Sreenivasaprasad S."/>
            <person name="Lane C.R."/>
            <person name="Clarkson J.P."/>
            <person name="Harrison R.J."/>
        </authorList>
    </citation>
    <scope>NUCLEOTIDE SEQUENCE</scope>
    <source>
        <strain evidence="3">FERA 1164</strain>
    </source>
</reference>
<comment type="caution">
    <text evidence="3">The sequence shown here is derived from an EMBL/GenBank/DDBJ whole genome shotgun (WGS) entry which is preliminary data.</text>
</comment>
<feature type="compositionally biased region" description="Low complexity" evidence="1">
    <location>
        <begin position="59"/>
        <end position="70"/>
    </location>
</feature>
<name>A0AB37W862_9PLEO</name>
<proteinExistence type="predicted"/>
<evidence type="ECO:0000313" key="4">
    <source>
        <dbReference type="Proteomes" id="UP000292340"/>
    </source>
</evidence>
<organism evidence="3 4">
    <name type="scientific">Alternaria tenuissima</name>
    <dbReference type="NCBI Taxonomy" id="119927"/>
    <lineage>
        <taxon>Eukaryota</taxon>
        <taxon>Fungi</taxon>
        <taxon>Dikarya</taxon>
        <taxon>Ascomycota</taxon>
        <taxon>Pezizomycotina</taxon>
        <taxon>Dothideomycetes</taxon>
        <taxon>Pleosporomycetidae</taxon>
        <taxon>Pleosporales</taxon>
        <taxon>Pleosporineae</taxon>
        <taxon>Pleosporaceae</taxon>
        <taxon>Alternaria</taxon>
        <taxon>Alternaria sect. Alternaria</taxon>
        <taxon>Alternaria alternata complex</taxon>
    </lineage>
</organism>
<reference evidence="3" key="2">
    <citation type="journal article" date="2019" name="bioRxiv">
        <title>Genomics, evolutionary history and diagnostics of the Alternaria alternata species group including apple and Asian pear pathotypes.</title>
        <authorList>
            <person name="Armitage A.D."/>
            <person name="Cockerton H.M."/>
            <person name="Sreenivasaprasad S."/>
            <person name="Woodhall J.W."/>
            <person name="Lane C.R."/>
            <person name="Harrison R.J."/>
            <person name="Clarkson J.P."/>
        </authorList>
    </citation>
    <scope>NUCLEOTIDE SEQUENCE</scope>
    <source>
        <strain evidence="3">FERA 1164</strain>
    </source>
</reference>
<evidence type="ECO:0000313" key="3">
    <source>
        <dbReference type="EMBL" id="RYN22753.1"/>
    </source>
</evidence>
<dbReference type="EMBL" id="PDXB01000027">
    <property type="protein sequence ID" value="RYN22753.1"/>
    <property type="molecule type" value="Genomic_DNA"/>
</dbReference>
<dbReference type="Proteomes" id="UP000292340">
    <property type="component" value="Unassembled WGS sequence"/>
</dbReference>
<sequence length="109" mass="10655">MRFSAVILPALAGLTFAADPSTLHRCTHIISSSNASPPMSSVAASLSSAASSKAEETMSKTTPAATPSTTGKELHSSSTAVSTGAAITINAGEAGGVVVAVLGAIAWAL</sequence>
<feature type="chain" id="PRO_5044342357" evidence="2">
    <location>
        <begin position="18"/>
        <end position="109"/>
    </location>
</feature>
<dbReference type="AlphaFoldDB" id="A0AB37W862"/>